<sequence>MDWTDLKNKIYYLDGSLRDIYVAQTTIADWRKWTNYVNERYRIDWYNGKASKNENQITFNVIEDFWNGSHDLCSAANIFIDTIQINAYFFDDIEMENDIDPREFISIDDHNKLVKYMTDLSKILDKEVILTPENEHETILFKVNKDKIEFGENINSVTGD</sequence>
<organism evidence="1 2">
    <name type="scientific">Myroides odoratus</name>
    <name type="common">Flavobacterium odoratum</name>
    <dbReference type="NCBI Taxonomy" id="256"/>
    <lineage>
        <taxon>Bacteria</taxon>
        <taxon>Pseudomonadati</taxon>
        <taxon>Bacteroidota</taxon>
        <taxon>Flavobacteriia</taxon>
        <taxon>Flavobacteriales</taxon>
        <taxon>Flavobacteriaceae</taxon>
        <taxon>Myroides</taxon>
    </lineage>
</organism>
<dbReference type="EMBL" id="CP068108">
    <property type="protein sequence ID" value="QQT98563.1"/>
    <property type="molecule type" value="Genomic_DNA"/>
</dbReference>
<name>A0A9Q7E9C6_MYROD</name>
<evidence type="ECO:0000313" key="2">
    <source>
        <dbReference type="Proteomes" id="UP000596202"/>
    </source>
</evidence>
<dbReference type="Proteomes" id="UP000596202">
    <property type="component" value="Chromosome"/>
</dbReference>
<reference evidence="1 2" key="1">
    <citation type="submission" date="2021-01" db="EMBL/GenBank/DDBJ databases">
        <title>FDA dAtabase for Regulatory Grade micrObial Sequences (FDA-ARGOS): Supporting development and validation of Infectious Disease Dx tests.</title>
        <authorList>
            <person name="Sproer C."/>
            <person name="Gronow S."/>
            <person name="Severitt S."/>
            <person name="Schroder I."/>
            <person name="Tallon L."/>
            <person name="Sadzewicz L."/>
            <person name="Zhao X."/>
            <person name="Boylan J."/>
            <person name="Ott S."/>
            <person name="Bowen H."/>
            <person name="Vavikolanu K."/>
            <person name="Mehta A."/>
            <person name="Aluvathingal J."/>
            <person name="Nadendla S."/>
            <person name="Lowell S."/>
            <person name="Myers T."/>
            <person name="Yan Y."/>
            <person name="Sichtig H."/>
        </authorList>
    </citation>
    <scope>NUCLEOTIDE SEQUENCE [LARGE SCALE GENOMIC DNA]</scope>
    <source>
        <strain evidence="1 2">FDAARGOS_1131</strain>
    </source>
</reference>
<dbReference type="RefSeq" id="WP_002985464.1">
    <property type="nucleotide sequence ID" value="NZ_CP068108.1"/>
</dbReference>
<dbReference type="OrthoDB" id="7875217at2"/>
<accession>A0A9Q7E9C6</accession>
<protein>
    <submittedName>
        <fullName evidence="1">Uncharacterized protein</fullName>
    </submittedName>
</protein>
<dbReference type="AlphaFoldDB" id="A0A9Q7E9C6"/>
<dbReference type="GeneID" id="93527992"/>
<proteinExistence type="predicted"/>
<evidence type="ECO:0000313" key="1">
    <source>
        <dbReference type="EMBL" id="QQT98563.1"/>
    </source>
</evidence>
<gene>
    <name evidence="1" type="ORF">I6I88_10015</name>
</gene>